<name>A0A0F8Z943_9ZZZZ</name>
<dbReference type="GO" id="GO:0004175">
    <property type="term" value="F:endopeptidase activity"/>
    <property type="evidence" value="ECO:0007669"/>
    <property type="project" value="TreeGrafter"/>
</dbReference>
<dbReference type="GO" id="GO:0006508">
    <property type="term" value="P:proteolysis"/>
    <property type="evidence" value="ECO:0007669"/>
    <property type="project" value="UniProtKB-KW"/>
</dbReference>
<dbReference type="Gene3D" id="3.30.750.44">
    <property type="match status" value="1"/>
</dbReference>
<dbReference type="EMBL" id="LAZR01049157">
    <property type="protein sequence ID" value="KKK90312.1"/>
    <property type="molecule type" value="Genomic_DNA"/>
</dbReference>
<feature type="non-terminal residue" evidence="6">
    <location>
        <position position="204"/>
    </location>
</feature>
<reference evidence="6" key="1">
    <citation type="journal article" date="2015" name="Nature">
        <title>Complex archaea that bridge the gap between prokaryotes and eukaryotes.</title>
        <authorList>
            <person name="Spang A."/>
            <person name="Saw J.H."/>
            <person name="Jorgensen S.L."/>
            <person name="Zaremba-Niedzwiedzka K."/>
            <person name="Martijn J."/>
            <person name="Lind A.E."/>
            <person name="van Eijk R."/>
            <person name="Schleper C."/>
            <person name="Guy L."/>
            <person name="Ettema T.J."/>
        </authorList>
    </citation>
    <scope>NUCLEOTIDE SEQUENCE</scope>
</reference>
<dbReference type="PANTHER" id="PTHR32060">
    <property type="entry name" value="TAIL-SPECIFIC PROTEASE"/>
    <property type="match status" value="1"/>
</dbReference>
<dbReference type="FunFam" id="2.30.42.10:FF:000063">
    <property type="entry name" value="Peptidase, S41 family"/>
    <property type="match status" value="1"/>
</dbReference>
<evidence type="ECO:0000259" key="5">
    <source>
        <dbReference type="PROSITE" id="PS50106"/>
    </source>
</evidence>
<dbReference type="PROSITE" id="PS50106">
    <property type="entry name" value="PDZ"/>
    <property type="match status" value="1"/>
</dbReference>
<comment type="caution">
    <text evidence="6">The sequence shown here is derived from an EMBL/GenBank/DDBJ whole genome shotgun (WGS) entry which is preliminary data.</text>
</comment>
<dbReference type="Pfam" id="PF22694">
    <property type="entry name" value="CtpB_N-like"/>
    <property type="match status" value="1"/>
</dbReference>
<dbReference type="GO" id="GO:0008236">
    <property type="term" value="F:serine-type peptidase activity"/>
    <property type="evidence" value="ECO:0007669"/>
    <property type="project" value="UniProtKB-KW"/>
</dbReference>
<evidence type="ECO:0000256" key="1">
    <source>
        <dbReference type="ARBA" id="ARBA00009179"/>
    </source>
</evidence>
<dbReference type="InterPro" id="IPR055210">
    <property type="entry name" value="CtpA/B_N"/>
</dbReference>
<feature type="domain" description="PDZ" evidence="5">
    <location>
        <begin position="90"/>
        <end position="172"/>
    </location>
</feature>
<evidence type="ECO:0000256" key="2">
    <source>
        <dbReference type="ARBA" id="ARBA00022670"/>
    </source>
</evidence>
<comment type="similarity">
    <text evidence="1">Belongs to the peptidase S41A family.</text>
</comment>
<keyword evidence="2" id="KW-0645">Protease</keyword>
<dbReference type="FunFam" id="3.30.750.44:FF:000001">
    <property type="entry name" value="S41 family peptidase"/>
    <property type="match status" value="1"/>
</dbReference>
<evidence type="ECO:0000313" key="6">
    <source>
        <dbReference type="EMBL" id="KKK90312.1"/>
    </source>
</evidence>
<dbReference type="InterPro" id="IPR036034">
    <property type="entry name" value="PDZ_sf"/>
</dbReference>
<protein>
    <recommendedName>
        <fullName evidence="5">PDZ domain-containing protein</fullName>
    </recommendedName>
</protein>
<dbReference type="AlphaFoldDB" id="A0A0F8Z943"/>
<dbReference type="CDD" id="cd06782">
    <property type="entry name" value="cpPDZ_CPP-like"/>
    <property type="match status" value="1"/>
</dbReference>
<dbReference type="SMART" id="SM00228">
    <property type="entry name" value="PDZ"/>
    <property type="match status" value="1"/>
</dbReference>
<dbReference type="Pfam" id="PF13180">
    <property type="entry name" value="PDZ_2"/>
    <property type="match status" value="1"/>
</dbReference>
<dbReference type="Gene3D" id="2.30.42.10">
    <property type="match status" value="1"/>
</dbReference>
<dbReference type="SUPFAM" id="SSF50156">
    <property type="entry name" value="PDZ domain-like"/>
    <property type="match status" value="1"/>
</dbReference>
<accession>A0A0F8Z943</accession>
<proteinExistence type="inferred from homology"/>
<sequence>MRLFRRDIGLITTGVVLGATLVFGQMVFADKEAAKPDLPLEDLRTFSEIFGRIKSSYVEPVEDKKLIENAIRGMLSGLDPHSTYLDLTEFKELREGTTGEFGGLGIEVSMEDGFVKVITPIDDTPAAKAGVKPGDLIIRLDDTPVKGMTLNDAVDIMRGKPGTDLLLTVMREGEDTPLKINVTRAIIKVESVKSKVLEAGYGYV</sequence>
<dbReference type="PANTHER" id="PTHR32060:SF30">
    <property type="entry name" value="CARBOXY-TERMINAL PROCESSING PROTEASE CTPA"/>
    <property type="match status" value="1"/>
</dbReference>
<dbReference type="GO" id="GO:0030288">
    <property type="term" value="C:outer membrane-bounded periplasmic space"/>
    <property type="evidence" value="ECO:0007669"/>
    <property type="project" value="TreeGrafter"/>
</dbReference>
<dbReference type="InterPro" id="IPR001478">
    <property type="entry name" value="PDZ"/>
</dbReference>
<evidence type="ECO:0000256" key="3">
    <source>
        <dbReference type="ARBA" id="ARBA00022801"/>
    </source>
</evidence>
<organism evidence="6">
    <name type="scientific">marine sediment metagenome</name>
    <dbReference type="NCBI Taxonomy" id="412755"/>
    <lineage>
        <taxon>unclassified sequences</taxon>
        <taxon>metagenomes</taxon>
        <taxon>ecological metagenomes</taxon>
    </lineage>
</organism>
<keyword evidence="4" id="KW-0720">Serine protease</keyword>
<evidence type="ECO:0000256" key="4">
    <source>
        <dbReference type="ARBA" id="ARBA00022825"/>
    </source>
</evidence>
<gene>
    <name evidence="6" type="ORF">LCGC14_2724290</name>
</gene>
<dbReference type="GO" id="GO:0007165">
    <property type="term" value="P:signal transduction"/>
    <property type="evidence" value="ECO:0007669"/>
    <property type="project" value="TreeGrafter"/>
</dbReference>
<keyword evidence="3" id="KW-0378">Hydrolase</keyword>